<reference evidence="14 15" key="1">
    <citation type="submission" date="2024-06" db="EMBL/GenBank/DDBJ databases">
        <title>Genomic Encyclopedia of Type Strains, Phase IV (KMG-IV): sequencing the most valuable type-strain genomes for metagenomic binning, comparative biology and taxonomic classification.</title>
        <authorList>
            <person name="Goeker M."/>
        </authorList>
    </citation>
    <scope>NUCLEOTIDE SEQUENCE [LARGE SCALE GENOMIC DNA]</scope>
    <source>
        <strain evidence="14 15">DSM 29492</strain>
    </source>
</reference>
<evidence type="ECO:0000256" key="8">
    <source>
        <dbReference type="ARBA" id="ARBA00023163"/>
    </source>
</evidence>
<evidence type="ECO:0000313" key="15">
    <source>
        <dbReference type="Proteomes" id="UP001549106"/>
    </source>
</evidence>
<evidence type="ECO:0000313" key="14">
    <source>
        <dbReference type="EMBL" id="MET3748916.1"/>
    </source>
</evidence>
<dbReference type="InterPro" id="IPR018060">
    <property type="entry name" value="HTH_AraC"/>
</dbReference>
<comment type="subcellular location">
    <subcellularLocation>
        <location evidence="1">Cytoplasm</location>
    </subcellularLocation>
</comment>
<name>A0ABV2LXS7_9FIRM</name>
<feature type="modified residue" description="4-aspartylphosphate" evidence="10">
    <location>
        <position position="55"/>
    </location>
</feature>
<dbReference type="InterPro" id="IPR009057">
    <property type="entry name" value="Homeodomain-like_sf"/>
</dbReference>
<evidence type="ECO:0000256" key="1">
    <source>
        <dbReference type="ARBA" id="ARBA00004496"/>
    </source>
</evidence>
<keyword evidence="11" id="KW-0175">Coiled coil</keyword>
<sequence length="539" mass="62546">MYRILLVDDEILVRDAIKENIDWEGIGCQLVGDCENGQQAAEFVKEHPVDIVLTDILMPYMDGMELSHFLHDNYPDIVIVIFSGFGEFEYAKKAIQYNVSEYLLKPVTAMELTGVINKMKEKVDQKRQEKQKMEKLTKASESYRKNAQVIRSKAIEALVNCTTNVEESLERLRNMGIDLSAVRYRVAMFDIDIYSDMYQLDMEKRQESALMAFVLYNISDEIVKREQVGIVYQEGGNRVCILFQEKWSRDFTGKTKEICREIKDKMKEVMGIDVSMGIGDWVKNPGELILSHDMAEQVMQYRYLLGGNLLIDMAEQRSVKIVPLDRLLEELTEALKTGKKEQVESTFQEMRDSIRQALVEKSRACMYLQQIVRTIDRVCEDVSVDMKRILSGRDELLHSITKQKSFDSACRIVEDYIMKIFKLLSDMNSSTGQRQARLAMNYIQKNYMDPDLSLNDICSYLNISTSYFSTIFKEMTGETFTEVLIRTRMEKAKELLENTTMKNYEIAEKVGFSDPHYFGISFKKMTGVTPTEYARERRR</sequence>
<feature type="coiled-coil region" evidence="11">
    <location>
        <begin position="109"/>
        <end position="146"/>
    </location>
</feature>
<keyword evidence="15" id="KW-1185">Reference proteome</keyword>
<dbReference type="RefSeq" id="WP_257463700.1">
    <property type="nucleotide sequence ID" value="NZ_JANJZT010000001.1"/>
</dbReference>
<keyword evidence="6" id="KW-0805">Transcription regulation</keyword>
<comment type="function">
    <text evidence="9">May play the central regulatory role in sporulation. It may be an element of the effector pathway responsible for the activation of sporulation genes in response to nutritional stress. Spo0A may act in concert with spo0H (a sigma factor) to control the expression of some genes that are critical to the sporulation process.</text>
</comment>
<dbReference type="EMBL" id="JBEPMJ010000001">
    <property type="protein sequence ID" value="MET3748916.1"/>
    <property type="molecule type" value="Genomic_DNA"/>
</dbReference>
<evidence type="ECO:0000259" key="13">
    <source>
        <dbReference type="PROSITE" id="PS50110"/>
    </source>
</evidence>
<evidence type="ECO:0000256" key="6">
    <source>
        <dbReference type="ARBA" id="ARBA00023015"/>
    </source>
</evidence>
<dbReference type="Pfam" id="PF17853">
    <property type="entry name" value="GGDEF_2"/>
    <property type="match status" value="1"/>
</dbReference>
<dbReference type="Pfam" id="PF12833">
    <property type="entry name" value="HTH_18"/>
    <property type="match status" value="1"/>
</dbReference>
<dbReference type="SUPFAM" id="SSF46689">
    <property type="entry name" value="Homeodomain-like"/>
    <property type="match status" value="2"/>
</dbReference>
<comment type="caution">
    <text evidence="14">The sequence shown here is derived from an EMBL/GenBank/DDBJ whole genome shotgun (WGS) entry which is preliminary data.</text>
</comment>
<accession>A0ABV2LXS7</accession>
<keyword evidence="3" id="KW-0963">Cytoplasm</keyword>
<evidence type="ECO:0000256" key="9">
    <source>
        <dbReference type="ARBA" id="ARBA00024867"/>
    </source>
</evidence>
<evidence type="ECO:0000259" key="12">
    <source>
        <dbReference type="PROSITE" id="PS01124"/>
    </source>
</evidence>
<dbReference type="Pfam" id="PF00072">
    <property type="entry name" value="Response_reg"/>
    <property type="match status" value="1"/>
</dbReference>
<keyword evidence="5" id="KW-0902">Two-component regulatory system</keyword>
<evidence type="ECO:0000256" key="2">
    <source>
        <dbReference type="ARBA" id="ARBA00018672"/>
    </source>
</evidence>
<dbReference type="PANTHER" id="PTHR42713">
    <property type="entry name" value="HISTIDINE KINASE-RELATED"/>
    <property type="match status" value="1"/>
</dbReference>
<evidence type="ECO:0000256" key="7">
    <source>
        <dbReference type="ARBA" id="ARBA00023125"/>
    </source>
</evidence>
<dbReference type="SMART" id="SM00342">
    <property type="entry name" value="HTH_ARAC"/>
    <property type="match status" value="1"/>
</dbReference>
<evidence type="ECO:0000256" key="5">
    <source>
        <dbReference type="ARBA" id="ARBA00023012"/>
    </source>
</evidence>
<dbReference type="InterPro" id="IPR001789">
    <property type="entry name" value="Sig_transdc_resp-reg_receiver"/>
</dbReference>
<dbReference type="Proteomes" id="UP001549106">
    <property type="component" value="Unassembled WGS sequence"/>
</dbReference>
<organism evidence="14 15">
    <name type="scientific">Blautia caecimuris</name>
    <dbReference type="NCBI Taxonomy" id="1796615"/>
    <lineage>
        <taxon>Bacteria</taxon>
        <taxon>Bacillati</taxon>
        <taxon>Bacillota</taxon>
        <taxon>Clostridia</taxon>
        <taxon>Lachnospirales</taxon>
        <taxon>Lachnospiraceae</taxon>
        <taxon>Blautia</taxon>
    </lineage>
</organism>
<evidence type="ECO:0000256" key="10">
    <source>
        <dbReference type="PROSITE-ProRule" id="PRU00169"/>
    </source>
</evidence>
<keyword evidence="8" id="KW-0804">Transcription</keyword>
<dbReference type="CDD" id="cd17536">
    <property type="entry name" value="REC_YesN-like"/>
    <property type="match status" value="1"/>
</dbReference>
<evidence type="ECO:0000256" key="4">
    <source>
        <dbReference type="ARBA" id="ARBA00022553"/>
    </source>
</evidence>
<protein>
    <recommendedName>
        <fullName evidence="2">Stage 0 sporulation protein A homolog</fullName>
    </recommendedName>
</protein>
<dbReference type="InterPro" id="IPR011006">
    <property type="entry name" value="CheY-like_superfamily"/>
</dbReference>
<evidence type="ECO:0000256" key="11">
    <source>
        <dbReference type="SAM" id="Coils"/>
    </source>
</evidence>
<dbReference type="InterPro" id="IPR051552">
    <property type="entry name" value="HptR"/>
</dbReference>
<proteinExistence type="predicted"/>
<evidence type="ECO:0000256" key="3">
    <source>
        <dbReference type="ARBA" id="ARBA00022490"/>
    </source>
</evidence>
<gene>
    <name evidence="14" type="ORF">ABID24_000132</name>
</gene>
<dbReference type="Gene3D" id="1.10.10.60">
    <property type="entry name" value="Homeodomain-like"/>
    <property type="match status" value="2"/>
</dbReference>
<keyword evidence="7" id="KW-0238">DNA-binding</keyword>
<feature type="domain" description="HTH araC/xylS-type" evidence="12">
    <location>
        <begin position="437"/>
        <end position="536"/>
    </location>
</feature>
<feature type="domain" description="Response regulatory" evidence="13">
    <location>
        <begin position="3"/>
        <end position="120"/>
    </location>
</feature>
<dbReference type="InterPro" id="IPR041522">
    <property type="entry name" value="CdaR_GGDEF"/>
</dbReference>
<dbReference type="PROSITE" id="PS50110">
    <property type="entry name" value="RESPONSE_REGULATORY"/>
    <property type="match status" value="1"/>
</dbReference>
<dbReference type="Gene3D" id="3.40.50.2300">
    <property type="match status" value="1"/>
</dbReference>
<dbReference type="PANTHER" id="PTHR42713:SF3">
    <property type="entry name" value="TRANSCRIPTIONAL REGULATORY PROTEIN HPTR"/>
    <property type="match status" value="1"/>
</dbReference>
<dbReference type="PROSITE" id="PS01124">
    <property type="entry name" value="HTH_ARAC_FAMILY_2"/>
    <property type="match status" value="1"/>
</dbReference>
<keyword evidence="4 10" id="KW-0597">Phosphoprotein</keyword>
<dbReference type="SUPFAM" id="SSF52172">
    <property type="entry name" value="CheY-like"/>
    <property type="match status" value="1"/>
</dbReference>
<dbReference type="SMART" id="SM00448">
    <property type="entry name" value="REC"/>
    <property type="match status" value="1"/>
</dbReference>